<evidence type="ECO:0000256" key="1">
    <source>
        <dbReference type="ARBA" id="ARBA00009437"/>
    </source>
</evidence>
<evidence type="ECO:0000313" key="7">
    <source>
        <dbReference type="Proteomes" id="UP000780690"/>
    </source>
</evidence>
<dbReference type="Pfam" id="PF00126">
    <property type="entry name" value="HTH_1"/>
    <property type="match status" value="1"/>
</dbReference>
<evidence type="ECO:0000256" key="2">
    <source>
        <dbReference type="ARBA" id="ARBA00023015"/>
    </source>
</evidence>
<dbReference type="InterPro" id="IPR005119">
    <property type="entry name" value="LysR_subst-bd"/>
</dbReference>
<feature type="domain" description="HTH lysR-type" evidence="5">
    <location>
        <begin position="13"/>
        <end position="70"/>
    </location>
</feature>
<dbReference type="Gene3D" id="1.10.10.10">
    <property type="entry name" value="Winged helix-like DNA-binding domain superfamily/Winged helix DNA-binding domain"/>
    <property type="match status" value="1"/>
</dbReference>
<evidence type="ECO:0000259" key="5">
    <source>
        <dbReference type="PROSITE" id="PS50931"/>
    </source>
</evidence>
<keyword evidence="2" id="KW-0805">Transcription regulation</keyword>
<dbReference type="PANTHER" id="PTHR30537:SF5">
    <property type="entry name" value="HTH-TYPE TRANSCRIPTIONAL ACTIVATOR TTDR-RELATED"/>
    <property type="match status" value="1"/>
</dbReference>
<keyword evidence="3" id="KW-0238">DNA-binding</keyword>
<dbReference type="Pfam" id="PF03466">
    <property type="entry name" value="LysR_substrate"/>
    <property type="match status" value="1"/>
</dbReference>
<dbReference type="EMBL" id="VWXD01000002">
    <property type="protein sequence ID" value="NIE99920.1"/>
    <property type="molecule type" value="Genomic_DNA"/>
</dbReference>
<dbReference type="Proteomes" id="UP000780690">
    <property type="component" value="Unassembled WGS sequence"/>
</dbReference>
<reference evidence="6 7" key="1">
    <citation type="journal article" date="2019" name="bioRxiv">
        <title>Bacteria contribute to plant secondary compound degradation in a generalist herbivore system.</title>
        <authorList>
            <person name="Francoeur C.B."/>
            <person name="Khadempour L."/>
            <person name="Moreira-Soto R.D."/>
            <person name="Gotting K."/>
            <person name="Book A.J."/>
            <person name="Pinto-Tomas A.A."/>
            <person name="Keefover-Ring K."/>
            <person name="Currie C.R."/>
        </authorList>
    </citation>
    <scope>NUCLEOTIDE SEQUENCE [LARGE SCALE GENOMIC DNA]</scope>
    <source>
        <strain evidence="6 7">Acro-805</strain>
    </source>
</reference>
<dbReference type="PRINTS" id="PR00039">
    <property type="entry name" value="HTHLYSR"/>
</dbReference>
<sequence length="314" mass="34422">MEYHLFLFGLHMDRLDAIRLFLRVVECGSFSAAAKEAGVGQSAVSKQIATLESQFNHQLLKRSSRGIALTEAGKAFYDGAQRLRDEFEQLETRVKYGADEASGTLRISVAPVFGRFYIIPRLPALLERHPALNIELRVSERHVDLIEENIDVAIRHGELQDSALTQRKLADSPLITVASPAYIARCGEPTSPAELSEHQCIAFNGGRGVHPWHFMDGQGKALTLMPQGRFQSNDGEQQRAAALAGLGITQIPAWIAGTDLASGALVPVLKEFATGTMPVSAVFATKQMANSKVRVFVEYLLRTLREDLPLVTGD</sequence>
<dbReference type="SUPFAM" id="SSF46785">
    <property type="entry name" value="Winged helix' DNA-binding domain"/>
    <property type="match status" value="1"/>
</dbReference>
<dbReference type="InterPro" id="IPR036390">
    <property type="entry name" value="WH_DNA-bd_sf"/>
</dbReference>
<dbReference type="CDD" id="cd08422">
    <property type="entry name" value="PBP2_CrgA_like"/>
    <property type="match status" value="1"/>
</dbReference>
<evidence type="ECO:0000256" key="4">
    <source>
        <dbReference type="ARBA" id="ARBA00023163"/>
    </source>
</evidence>
<evidence type="ECO:0000313" key="6">
    <source>
        <dbReference type="EMBL" id="NIE99920.1"/>
    </source>
</evidence>
<comment type="caution">
    <text evidence="6">The sequence shown here is derived from an EMBL/GenBank/DDBJ whole genome shotgun (WGS) entry which is preliminary data.</text>
</comment>
<evidence type="ECO:0000256" key="3">
    <source>
        <dbReference type="ARBA" id="ARBA00023125"/>
    </source>
</evidence>
<gene>
    <name evidence="6" type="ORF">F3J38_07530</name>
</gene>
<comment type="similarity">
    <text evidence="1">Belongs to the LysR transcriptional regulatory family.</text>
</comment>
<dbReference type="PROSITE" id="PS50931">
    <property type="entry name" value="HTH_LYSR"/>
    <property type="match status" value="1"/>
</dbReference>
<organism evidence="6 7">
    <name type="scientific">Candidatus Pantoea formicae</name>
    <dbReference type="NCBI Taxonomy" id="2608355"/>
    <lineage>
        <taxon>Bacteria</taxon>
        <taxon>Pseudomonadati</taxon>
        <taxon>Pseudomonadota</taxon>
        <taxon>Gammaproteobacteria</taxon>
        <taxon>Enterobacterales</taxon>
        <taxon>Erwiniaceae</taxon>
        <taxon>Pantoea</taxon>
    </lineage>
</organism>
<protein>
    <submittedName>
        <fullName evidence="6">LysR family transcriptional regulator</fullName>
    </submittedName>
</protein>
<dbReference type="Gene3D" id="3.40.190.290">
    <property type="match status" value="1"/>
</dbReference>
<keyword evidence="7" id="KW-1185">Reference proteome</keyword>
<dbReference type="SUPFAM" id="SSF53850">
    <property type="entry name" value="Periplasmic binding protein-like II"/>
    <property type="match status" value="1"/>
</dbReference>
<proteinExistence type="inferred from homology"/>
<accession>A0ABX0QXQ9</accession>
<dbReference type="InterPro" id="IPR058163">
    <property type="entry name" value="LysR-type_TF_proteobact-type"/>
</dbReference>
<dbReference type="InterPro" id="IPR000847">
    <property type="entry name" value="LysR_HTH_N"/>
</dbReference>
<dbReference type="PANTHER" id="PTHR30537">
    <property type="entry name" value="HTH-TYPE TRANSCRIPTIONAL REGULATOR"/>
    <property type="match status" value="1"/>
</dbReference>
<dbReference type="InterPro" id="IPR036388">
    <property type="entry name" value="WH-like_DNA-bd_sf"/>
</dbReference>
<name>A0ABX0QXQ9_9GAMM</name>
<keyword evidence="4" id="KW-0804">Transcription</keyword>